<gene>
    <name evidence="1" type="ORF">HIR78_23245</name>
</gene>
<name>A0A6M3ZI64_BACSU</name>
<protein>
    <submittedName>
        <fullName evidence="1">Tetracycline resistance efflux system leader peptide</fullName>
    </submittedName>
</protein>
<dbReference type="Pfam" id="PF08050">
    <property type="entry name" value="Tet_res_leader"/>
    <property type="match status" value="1"/>
</dbReference>
<sequence length="65" mass="7420">MPLEINANNVFPCFAIWSNFYKKSKSLILSLYIIRSYQSNVGGVIMKCNKMNRVQLKEGSVSMTL</sequence>
<dbReference type="InterPro" id="IPR012618">
    <property type="entry name" value="Tet-R_leader_TetL"/>
</dbReference>
<accession>A0A6M3ZI64</accession>
<dbReference type="NCBIfam" id="NF033685">
    <property type="entry name" value="Tet_leader_L"/>
    <property type="match status" value="1"/>
</dbReference>
<evidence type="ECO:0000313" key="1">
    <source>
        <dbReference type="EMBL" id="QJP90747.1"/>
    </source>
</evidence>
<dbReference type="AlphaFoldDB" id="A0A6M3ZI64"/>
<reference evidence="1" key="1">
    <citation type="submission" date="2020-04" db="EMBL/GenBank/DDBJ databases">
        <title>Phage recombination drives evolution of spore-forming Bacilli.</title>
        <authorList>
            <person name="Dragos A."/>
            <person name="Kovacs A.T."/>
        </authorList>
    </citation>
    <scope>NUCLEOTIDE SEQUENCE</scope>
    <source>
        <strain evidence="1">168</strain>
    </source>
</reference>
<dbReference type="EMBL" id="CP052842">
    <property type="protein sequence ID" value="QJP90747.1"/>
    <property type="molecule type" value="Genomic_DNA"/>
</dbReference>
<proteinExistence type="predicted"/>
<dbReference type="GO" id="GO:0046677">
    <property type="term" value="P:response to antibiotic"/>
    <property type="evidence" value="ECO:0007669"/>
    <property type="project" value="InterPro"/>
</dbReference>
<organism evidence="1">
    <name type="scientific">Bacillus subtilis (strain 168)</name>
    <dbReference type="NCBI Taxonomy" id="224308"/>
    <lineage>
        <taxon>Bacteria</taxon>
        <taxon>Bacillati</taxon>
        <taxon>Bacillota</taxon>
        <taxon>Bacilli</taxon>
        <taxon>Bacillales</taxon>
        <taxon>Bacillaceae</taxon>
        <taxon>Bacillus</taxon>
    </lineage>
</organism>